<keyword evidence="1" id="KW-0238">DNA-binding</keyword>
<proteinExistence type="predicted"/>
<gene>
    <name evidence="3" type="ORF">BST46_31395</name>
</gene>
<evidence type="ECO:0000313" key="4">
    <source>
        <dbReference type="Proteomes" id="UP000192847"/>
    </source>
</evidence>
<organism evidence="3 4">
    <name type="scientific">Mycobacterium timonense</name>
    <dbReference type="NCBI Taxonomy" id="701043"/>
    <lineage>
        <taxon>Bacteria</taxon>
        <taxon>Bacillati</taxon>
        <taxon>Actinomycetota</taxon>
        <taxon>Actinomycetes</taxon>
        <taxon>Mycobacteriales</taxon>
        <taxon>Mycobacteriaceae</taxon>
        <taxon>Mycobacterium</taxon>
        <taxon>Mycobacterium avium complex (MAC)</taxon>
    </lineage>
</organism>
<reference evidence="3 4" key="1">
    <citation type="submission" date="2017-02" db="EMBL/GenBank/DDBJ databases">
        <title>The new phylogeny of genus Mycobacterium.</title>
        <authorList>
            <person name="Tortoli E."/>
            <person name="Trovato A."/>
            <person name="Cirillo D.M."/>
        </authorList>
    </citation>
    <scope>NUCLEOTIDE SEQUENCE [LARGE SCALE GENOMIC DNA]</scope>
    <source>
        <strain evidence="3 4">CCUG 56329</strain>
    </source>
</reference>
<accession>A0ABX3TBN3</accession>
<dbReference type="InterPro" id="IPR010095">
    <property type="entry name" value="Cas12f1-like_TNB"/>
</dbReference>
<sequence length="78" mass="8735">PMLAYKTARHGAALTVADRWFPSSQIHHGCTTPDGTPCRLIGKGRIDKLLVCPHTSEVVDLERNAERNLRDWTEYASC</sequence>
<dbReference type="Proteomes" id="UP000192847">
    <property type="component" value="Unassembled WGS sequence"/>
</dbReference>
<evidence type="ECO:0000256" key="1">
    <source>
        <dbReference type="ARBA" id="ARBA00023125"/>
    </source>
</evidence>
<keyword evidence="4" id="KW-1185">Reference proteome</keyword>
<dbReference type="Pfam" id="PF07282">
    <property type="entry name" value="Cas12f1-like_TNB"/>
    <property type="match status" value="1"/>
</dbReference>
<feature type="non-terminal residue" evidence="3">
    <location>
        <position position="78"/>
    </location>
</feature>
<name>A0ABX3TBN3_9MYCO</name>
<feature type="domain" description="Cas12f1-like TNB" evidence="2">
    <location>
        <begin position="2"/>
        <end position="69"/>
    </location>
</feature>
<evidence type="ECO:0000259" key="2">
    <source>
        <dbReference type="Pfam" id="PF07282"/>
    </source>
</evidence>
<comment type="caution">
    <text evidence="3">The sequence shown here is derived from an EMBL/GenBank/DDBJ whole genome shotgun (WGS) entry which is preliminary data.</text>
</comment>
<protein>
    <recommendedName>
        <fullName evidence="2">Cas12f1-like TNB domain-containing protein</fullName>
    </recommendedName>
</protein>
<evidence type="ECO:0000313" key="3">
    <source>
        <dbReference type="EMBL" id="ORB70888.1"/>
    </source>
</evidence>
<dbReference type="RefSeq" id="WP_142277809.1">
    <property type="nucleotide sequence ID" value="NZ_MVIL01001182.1"/>
</dbReference>
<feature type="non-terminal residue" evidence="3">
    <location>
        <position position="1"/>
    </location>
</feature>
<dbReference type="EMBL" id="MVIL01001182">
    <property type="protein sequence ID" value="ORB70888.1"/>
    <property type="molecule type" value="Genomic_DNA"/>
</dbReference>